<dbReference type="PROSITE" id="PS51257">
    <property type="entry name" value="PROKAR_LIPOPROTEIN"/>
    <property type="match status" value="1"/>
</dbReference>
<dbReference type="PANTHER" id="PTHR30290">
    <property type="entry name" value="PERIPLASMIC BINDING COMPONENT OF ABC TRANSPORTER"/>
    <property type="match status" value="1"/>
</dbReference>
<dbReference type="GO" id="GO:1904680">
    <property type="term" value="F:peptide transmembrane transporter activity"/>
    <property type="evidence" value="ECO:0007669"/>
    <property type="project" value="TreeGrafter"/>
</dbReference>
<accession>A0AA41ULG8</accession>
<dbReference type="InterPro" id="IPR039424">
    <property type="entry name" value="SBP_5"/>
</dbReference>
<dbReference type="AlphaFoldDB" id="A0AA41ULG8"/>
<reference evidence="2" key="1">
    <citation type="submission" date="2022-04" db="EMBL/GenBank/DDBJ databases">
        <title>Desulfatitalea alkaliphila sp. nov., a novel anaerobic sulfate-reducing bacterium isolated from terrestrial mud volcano, Taman Peninsula, Russia.</title>
        <authorList>
            <person name="Khomyakova M.A."/>
            <person name="Merkel A.Y."/>
            <person name="Slobodkin A.I."/>
        </authorList>
    </citation>
    <scope>NUCLEOTIDE SEQUENCE</scope>
    <source>
        <strain evidence="2">M08but</strain>
    </source>
</reference>
<evidence type="ECO:0000259" key="1">
    <source>
        <dbReference type="Pfam" id="PF00496"/>
    </source>
</evidence>
<dbReference type="InterPro" id="IPR000914">
    <property type="entry name" value="SBP_5_dom"/>
</dbReference>
<dbReference type="SUPFAM" id="SSF53850">
    <property type="entry name" value="Periplasmic binding protein-like II"/>
    <property type="match status" value="1"/>
</dbReference>
<gene>
    <name evidence="2" type="ORF">MRX98_12995</name>
</gene>
<dbReference type="Proteomes" id="UP001165427">
    <property type="component" value="Unassembled WGS sequence"/>
</dbReference>
<proteinExistence type="predicted"/>
<feature type="domain" description="Solute-binding protein family 5" evidence="1">
    <location>
        <begin position="79"/>
        <end position="486"/>
    </location>
</feature>
<evidence type="ECO:0000313" key="3">
    <source>
        <dbReference type="Proteomes" id="UP001165427"/>
    </source>
</evidence>
<organism evidence="2 3">
    <name type="scientific">Desulfatitalea alkaliphila</name>
    <dbReference type="NCBI Taxonomy" id="2929485"/>
    <lineage>
        <taxon>Bacteria</taxon>
        <taxon>Pseudomonadati</taxon>
        <taxon>Thermodesulfobacteriota</taxon>
        <taxon>Desulfobacteria</taxon>
        <taxon>Desulfobacterales</taxon>
        <taxon>Desulfosarcinaceae</taxon>
        <taxon>Desulfatitalea</taxon>
    </lineage>
</organism>
<dbReference type="InterPro" id="IPR030678">
    <property type="entry name" value="Peptide/Ni-bd"/>
</dbReference>
<comment type="caution">
    <text evidence="2">The sequence shown here is derived from an EMBL/GenBank/DDBJ whole genome shotgun (WGS) entry which is preliminary data.</text>
</comment>
<keyword evidence="3" id="KW-1185">Reference proteome</keyword>
<name>A0AA41ULG8_9BACT</name>
<dbReference type="PIRSF" id="PIRSF002741">
    <property type="entry name" value="MppA"/>
    <property type="match status" value="1"/>
</dbReference>
<dbReference type="EMBL" id="JALJRB010000014">
    <property type="protein sequence ID" value="MCJ8501496.1"/>
    <property type="molecule type" value="Genomic_DNA"/>
</dbReference>
<dbReference type="GO" id="GO:0015833">
    <property type="term" value="P:peptide transport"/>
    <property type="evidence" value="ECO:0007669"/>
    <property type="project" value="TreeGrafter"/>
</dbReference>
<dbReference type="GO" id="GO:0043190">
    <property type="term" value="C:ATP-binding cassette (ABC) transporter complex"/>
    <property type="evidence" value="ECO:0007669"/>
    <property type="project" value="InterPro"/>
</dbReference>
<dbReference type="Gene3D" id="3.40.190.10">
    <property type="entry name" value="Periplasmic binding protein-like II"/>
    <property type="match status" value="1"/>
</dbReference>
<protein>
    <submittedName>
        <fullName evidence="2">ABC transporter substrate-binding protein</fullName>
    </submittedName>
</protein>
<dbReference type="CDD" id="cd00995">
    <property type="entry name" value="PBP2_NikA_DppA_OppA_like"/>
    <property type="match status" value="1"/>
</dbReference>
<dbReference type="Pfam" id="PF00496">
    <property type="entry name" value="SBP_bac_5"/>
    <property type="match status" value="1"/>
</dbReference>
<evidence type="ECO:0000313" key="2">
    <source>
        <dbReference type="EMBL" id="MCJ8501496.1"/>
    </source>
</evidence>
<dbReference type="Gene3D" id="3.10.105.10">
    <property type="entry name" value="Dipeptide-binding Protein, Domain 3"/>
    <property type="match status" value="1"/>
</dbReference>
<dbReference type="GO" id="GO:0030288">
    <property type="term" value="C:outer membrane-bounded periplasmic space"/>
    <property type="evidence" value="ECO:0007669"/>
    <property type="project" value="UniProtKB-ARBA"/>
</dbReference>
<sequence length="584" mass="66586">MMILLAKRRKETFNHLIFVYMLFLILGCGPGNSDENMLRIGLMEEPRTTNIWLASDTNSRKVLSLIYQPLYTYDPDTLELVPWLAAAMPQFDPETISYTVALRHAKWSDGTPVTADDVVFTVDLIRRFKVPRYFSQWQFVEKTVAVDDTTVRFFLSEPRAIFLTKTLVNYIVPKSQWAPIAQQAENTKKPLVALLNAKISSPMGSGPYVIEQWRQGAFLHLINNPHFFGKNLVISNRRLGPYADSILFKIYSTADVAILALKRNAVDYFWWPIQPGYIDGLRGNENTKVYLSDRSALYYMGFNVRHAPFSDPAIRRAVSFLIDKEFIIERVLQGFAAPMDSIVPSENTFWHADGLPRYGRGMTRSDRIKAAYRLLSEGGYTWDRPPVNDAGSVVSPSRIILPDGQPMADFAILTPPADYDPARATCGVIIQEWLKDLGLPASARPMSFGALLQRIKDRHDFETFILGYGQLSLDPDYLRNFFHSANDRPGGWNMSGYRNPVFDRLADESGKAMDPSRRRYLVNDMQRIIMADVPYIPLYNPVAIEAVNTNRFAHWEQMIDGIGNIWSICRVRPQTRQAARDIDN</sequence>
<dbReference type="RefSeq" id="WP_246909343.1">
    <property type="nucleotide sequence ID" value="NZ_JALJRB010000014.1"/>
</dbReference>